<organism evidence="2 3">
    <name type="scientific">Hymenobacter cellulosilyticus</name>
    <dbReference type="NCBI Taxonomy" id="2932248"/>
    <lineage>
        <taxon>Bacteria</taxon>
        <taxon>Pseudomonadati</taxon>
        <taxon>Bacteroidota</taxon>
        <taxon>Cytophagia</taxon>
        <taxon>Cytophagales</taxon>
        <taxon>Hymenobacteraceae</taxon>
        <taxon>Hymenobacter</taxon>
    </lineage>
</organism>
<evidence type="ECO:0000313" key="3">
    <source>
        <dbReference type="Proteomes" id="UP000831796"/>
    </source>
</evidence>
<gene>
    <name evidence="2" type="ORF">MUN79_08025</name>
</gene>
<keyword evidence="1" id="KW-0732">Signal</keyword>
<feature type="chain" id="PRO_5035730698" description="Lipoprotein" evidence="1">
    <location>
        <begin position="22"/>
        <end position="232"/>
    </location>
</feature>
<keyword evidence="3" id="KW-1185">Reference proteome</keyword>
<name>A0A8T9QCI9_9BACT</name>
<dbReference type="PROSITE" id="PS51257">
    <property type="entry name" value="PROKAR_LIPOPROTEIN"/>
    <property type="match status" value="1"/>
</dbReference>
<dbReference type="KEGG" id="hcu:MUN79_08025"/>
<dbReference type="AlphaFoldDB" id="A0A8T9QCI9"/>
<protein>
    <recommendedName>
        <fullName evidence="4">Lipoprotein</fullName>
    </recommendedName>
</protein>
<evidence type="ECO:0008006" key="4">
    <source>
        <dbReference type="Google" id="ProtNLM"/>
    </source>
</evidence>
<proteinExistence type="predicted"/>
<feature type="signal peptide" evidence="1">
    <location>
        <begin position="1"/>
        <end position="21"/>
    </location>
</feature>
<reference evidence="2" key="1">
    <citation type="submission" date="2022-04" db="EMBL/GenBank/DDBJ databases">
        <title>Hymenobacter sp. isolated from the air.</title>
        <authorList>
            <person name="Won M."/>
            <person name="Lee C.-M."/>
            <person name="Woen H.-Y."/>
            <person name="Kwon S.-W."/>
        </authorList>
    </citation>
    <scope>NUCLEOTIDE SEQUENCE</scope>
    <source>
        <strain evidence="2">5116S-3</strain>
    </source>
</reference>
<dbReference type="RefSeq" id="WP_244677196.1">
    <property type="nucleotide sequence ID" value="NZ_CP095046.1"/>
</dbReference>
<dbReference type="EMBL" id="CP095046">
    <property type="protein sequence ID" value="UOQ73848.1"/>
    <property type="molecule type" value="Genomic_DNA"/>
</dbReference>
<sequence>MKRTILSVACLTLAGSVALFGCKAKTAEADATDAAATTETTATAPTETTAAAPTEAAATTAAGTFDINTVPVTSANLGTWPYLSALKGYKTNYDSDSVGFDFDRAYVYDGKNIVAVEGKIVSRRFRPADSDKPASELMMQRNYENLVKSLGGTKVFSGEVPEDAIKKIGETEYLKHDNDITRAADTYVIRQKDKEVWVQVQPTGSDYVLNVIEKAAMPQQAGVVGATELKKN</sequence>
<dbReference type="Proteomes" id="UP000831796">
    <property type="component" value="Chromosome"/>
</dbReference>
<accession>A0A8T9QCI9</accession>
<evidence type="ECO:0000256" key="1">
    <source>
        <dbReference type="SAM" id="SignalP"/>
    </source>
</evidence>
<evidence type="ECO:0000313" key="2">
    <source>
        <dbReference type="EMBL" id="UOQ73848.1"/>
    </source>
</evidence>